<dbReference type="RefSeq" id="WP_135462356.1">
    <property type="nucleotide sequence ID" value="NZ_SRLC01000001.1"/>
</dbReference>
<dbReference type="Gene3D" id="2.60.40.1120">
    <property type="entry name" value="Carboxypeptidase-like, regulatory domain"/>
    <property type="match status" value="1"/>
</dbReference>
<organism evidence="2 3">
    <name type="scientific">Hymenobacter aquaticus</name>
    <dbReference type="NCBI Taxonomy" id="1867101"/>
    <lineage>
        <taxon>Bacteria</taxon>
        <taxon>Pseudomonadati</taxon>
        <taxon>Bacteroidota</taxon>
        <taxon>Cytophagia</taxon>
        <taxon>Cytophagales</taxon>
        <taxon>Hymenobacteraceae</taxon>
        <taxon>Hymenobacter</taxon>
    </lineage>
</organism>
<dbReference type="InterPro" id="IPR013784">
    <property type="entry name" value="Carb-bd-like_fold"/>
</dbReference>
<feature type="signal peptide" evidence="1">
    <location>
        <begin position="1"/>
        <end position="25"/>
    </location>
</feature>
<keyword evidence="2" id="KW-0378">Hydrolase</keyword>
<dbReference type="GO" id="GO:0030246">
    <property type="term" value="F:carbohydrate binding"/>
    <property type="evidence" value="ECO:0007669"/>
    <property type="project" value="InterPro"/>
</dbReference>
<comment type="caution">
    <text evidence="2">The sequence shown here is derived from an EMBL/GenBank/DDBJ whole genome shotgun (WGS) entry which is preliminary data.</text>
</comment>
<dbReference type="OrthoDB" id="881540at2"/>
<name>A0A4Z0Q5M3_9BACT</name>
<dbReference type="Proteomes" id="UP000297549">
    <property type="component" value="Unassembled WGS sequence"/>
</dbReference>
<keyword evidence="1" id="KW-0732">Signal</keyword>
<protein>
    <submittedName>
        <fullName evidence="2">Carboxypeptidase-like regulatory domain-containing protein</fullName>
    </submittedName>
</protein>
<dbReference type="EMBL" id="SRLC01000001">
    <property type="protein sequence ID" value="TGE24776.1"/>
    <property type="molecule type" value="Genomic_DNA"/>
</dbReference>
<sequence>MNSSSFFRSLAACLFAALLISGVQSSSSTAQHGTLTGVLRDADTHEPIPGTNVVLLSSRVNTLIRSAKTRADGTFCLKDVPFGSYTLRTTVLGYQPNQPQLTFRPQQANVALGTLSLQPMNSNMLAFN</sequence>
<keyword evidence="2" id="KW-0645">Protease</keyword>
<evidence type="ECO:0000256" key="1">
    <source>
        <dbReference type="SAM" id="SignalP"/>
    </source>
</evidence>
<reference evidence="2 3" key="1">
    <citation type="submission" date="2019-04" db="EMBL/GenBank/DDBJ databases">
        <authorList>
            <person name="Feng G."/>
            <person name="Zhang J."/>
            <person name="Zhu H."/>
        </authorList>
    </citation>
    <scope>NUCLEOTIDE SEQUENCE [LARGE SCALE GENOMIC DNA]</scope>
    <source>
        <strain evidence="2 3">JCM 31653</strain>
    </source>
</reference>
<keyword evidence="2" id="KW-0121">Carboxypeptidase</keyword>
<accession>A0A4Z0Q5M3</accession>
<dbReference type="GO" id="GO:0004180">
    <property type="term" value="F:carboxypeptidase activity"/>
    <property type="evidence" value="ECO:0007669"/>
    <property type="project" value="UniProtKB-KW"/>
</dbReference>
<evidence type="ECO:0000313" key="3">
    <source>
        <dbReference type="Proteomes" id="UP000297549"/>
    </source>
</evidence>
<keyword evidence="3" id="KW-1185">Reference proteome</keyword>
<proteinExistence type="predicted"/>
<feature type="chain" id="PRO_5021442612" evidence="1">
    <location>
        <begin position="26"/>
        <end position="128"/>
    </location>
</feature>
<evidence type="ECO:0000313" key="2">
    <source>
        <dbReference type="EMBL" id="TGE24776.1"/>
    </source>
</evidence>
<dbReference type="Pfam" id="PF13620">
    <property type="entry name" value="CarboxypepD_reg"/>
    <property type="match status" value="1"/>
</dbReference>
<dbReference type="AlphaFoldDB" id="A0A4Z0Q5M3"/>
<dbReference type="SUPFAM" id="SSF49452">
    <property type="entry name" value="Starch-binding domain-like"/>
    <property type="match status" value="1"/>
</dbReference>
<gene>
    <name evidence="2" type="ORF">E5K00_06110</name>
</gene>